<sequence>MMLKQNSNFIEQEIRNEQCKIVKDFIYPVRKFSNTQKTIGDKNLHIEKAALSNSGSNVSIELFQFENGEEANFTMDKSREKERN</sequence>
<dbReference type="Proteomes" id="UP000663879">
    <property type="component" value="Unassembled WGS sequence"/>
</dbReference>
<protein>
    <submittedName>
        <fullName evidence="1">Uncharacterized protein</fullName>
    </submittedName>
</protein>
<reference evidence="1" key="1">
    <citation type="submission" date="2021-02" db="EMBL/GenBank/DDBJ databases">
        <authorList>
            <person name="Nowell W R."/>
        </authorList>
    </citation>
    <scope>NUCLEOTIDE SEQUENCE</scope>
    <source>
        <strain evidence="1">Ploen Becks lab</strain>
    </source>
</reference>
<dbReference type="AlphaFoldDB" id="A0A813Y3C6"/>
<name>A0A813Y3C6_9BILA</name>
<dbReference type="EMBL" id="CAJNOC010001638">
    <property type="protein sequence ID" value="CAF0880282.1"/>
    <property type="molecule type" value="Genomic_DNA"/>
</dbReference>
<accession>A0A813Y3C6</accession>
<organism evidence="1 2">
    <name type="scientific">Brachionus calyciflorus</name>
    <dbReference type="NCBI Taxonomy" id="104777"/>
    <lineage>
        <taxon>Eukaryota</taxon>
        <taxon>Metazoa</taxon>
        <taxon>Spiralia</taxon>
        <taxon>Gnathifera</taxon>
        <taxon>Rotifera</taxon>
        <taxon>Eurotatoria</taxon>
        <taxon>Monogononta</taxon>
        <taxon>Pseudotrocha</taxon>
        <taxon>Ploima</taxon>
        <taxon>Brachionidae</taxon>
        <taxon>Brachionus</taxon>
    </lineage>
</organism>
<gene>
    <name evidence="1" type="ORF">OXX778_LOCUS10378</name>
</gene>
<evidence type="ECO:0000313" key="1">
    <source>
        <dbReference type="EMBL" id="CAF0880282.1"/>
    </source>
</evidence>
<proteinExistence type="predicted"/>
<evidence type="ECO:0000313" key="2">
    <source>
        <dbReference type="Proteomes" id="UP000663879"/>
    </source>
</evidence>
<comment type="caution">
    <text evidence="1">The sequence shown here is derived from an EMBL/GenBank/DDBJ whole genome shotgun (WGS) entry which is preliminary data.</text>
</comment>
<keyword evidence="2" id="KW-1185">Reference proteome</keyword>